<dbReference type="GO" id="GO:0000175">
    <property type="term" value="F:3'-5'-RNA exonuclease activity"/>
    <property type="evidence" value="ECO:0007669"/>
    <property type="project" value="TreeGrafter"/>
</dbReference>
<dbReference type="OrthoDB" id="10253982at2759"/>
<gene>
    <name evidence="2" type="primary">ANGEL2</name>
    <name evidence="2" type="ORF">EVAR_36382_1</name>
</gene>
<organism evidence="2 3">
    <name type="scientific">Eumeta variegata</name>
    <name type="common">Bagworm moth</name>
    <name type="synonym">Eumeta japonica</name>
    <dbReference type="NCBI Taxonomy" id="151549"/>
    <lineage>
        <taxon>Eukaryota</taxon>
        <taxon>Metazoa</taxon>
        <taxon>Ecdysozoa</taxon>
        <taxon>Arthropoda</taxon>
        <taxon>Hexapoda</taxon>
        <taxon>Insecta</taxon>
        <taxon>Pterygota</taxon>
        <taxon>Neoptera</taxon>
        <taxon>Endopterygota</taxon>
        <taxon>Lepidoptera</taxon>
        <taxon>Glossata</taxon>
        <taxon>Ditrysia</taxon>
        <taxon>Tineoidea</taxon>
        <taxon>Psychidae</taxon>
        <taxon>Oiketicinae</taxon>
        <taxon>Eumeta</taxon>
    </lineage>
</organism>
<dbReference type="SUPFAM" id="SSF56219">
    <property type="entry name" value="DNase I-like"/>
    <property type="match status" value="1"/>
</dbReference>
<protein>
    <submittedName>
        <fullName evidence="2">Protein angel homolog 2</fullName>
    </submittedName>
</protein>
<dbReference type="InterPro" id="IPR036691">
    <property type="entry name" value="Endo/exonu/phosph_ase_sf"/>
</dbReference>
<accession>A0A4C1W664</accession>
<name>A0A4C1W664_EUMVA</name>
<sequence length="413" mass="47763">METTWMDTEGEWRKALDDVRSEANIKWQRSPVPPNFRIWEEVTKRKSNVNKNCCKFKLMSYNVLAQYLLEYHPHLYTECDPQNLTWDRRSKLLYEEIVNLSPDILCLQEVEVTHLHSFFSKFNEIGYQGVYKQKTGDKFDGCAIYFRRSMFNLIDYVSVEFLQPDLPLLNRDNIGIIAKLVPRSSPGAPFVVATTHLLYNPRRTDVRLAQIQVFLAELDRFSYDNSIKEPGYLPIILTGDLNSTPDNAVVQLLDHGHVDASPFRDNSDWRKIGVTDRCQHLAVQINRKIGEKTVDFSKIKLHNSLLAVQSMNHHEELIPQEYNNLFNSGTLKHSLKLSSVYDKVKSDGQCEATTFQDYWVTVDYIYFSQHSRLHLGERLRLPTANECEVLGCLPNSVYGSDHLALAAVFEYES</sequence>
<feature type="domain" description="Endonuclease/exonuclease/phosphatase" evidence="1">
    <location>
        <begin position="59"/>
        <end position="402"/>
    </location>
</feature>
<evidence type="ECO:0000259" key="1">
    <source>
        <dbReference type="Pfam" id="PF03372"/>
    </source>
</evidence>
<dbReference type="STRING" id="151549.A0A4C1W664"/>
<reference evidence="2 3" key="1">
    <citation type="journal article" date="2019" name="Commun. Biol.">
        <title>The bagworm genome reveals a unique fibroin gene that provides high tensile strength.</title>
        <authorList>
            <person name="Kono N."/>
            <person name="Nakamura H."/>
            <person name="Ohtoshi R."/>
            <person name="Tomita M."/>
            <person name="Numata K."/>
            <person name="Arakawa K."/>
        </authorList>
    </citation>
    <scope>NUCLEOTIDE SEQUENCE [LARGE SCALE GENOMIC DNA]</scope>
</reference>
<comment type="caution">
    <text evidence="2">The sequence shown here is derived from an EMBL/GenBank/DDBJ whole genome shotgun (WGS) entry which is preliminary data.</text>
</comment>
<dbReference type="Gene3D" id="3.60.10.10">
    <property type="entry name" value="Endonuclease/exonuclease/phosphatase"/>
    <property type="match status" value="1"/>
</dbReference>
<dbReference type="AlphaFoldDB" id="A0A4C1W664"/>
<dbReference type="InterPro" id="IPR005135">
    <property type="entry name" value="Endo/exonuclease/phosphatase"/>
</dbReference>
<dbReference type="Pfam" id="PF03372">
    <property type="entry name" value="Exo_endo_phos"/>
    <property type="match status" value="1"/>
</dbReference>
<dbReference type="EMBL" id="BGZK01000482">
    <property type="protein sequence ID" value="GBP46400.1"/>
    <property type="molecule type" value="Genomic_DNA"/>
</dbReference>
<dbReference type="Proteomes" id="UP000299102">
    <property type="component" value="Unassembled WGS sequence"/>
</dbReference>
<dbReference type="PANTHER" id="PTHR12121:SF34">
    <property type="entry name" value="PROTEIN ANGEL"/>
    <property type="match status" value="1"/>
</dbReference>
<keyword evidence="3" id="KW-1185">Reference proteome</keyword>
<evidence type="ECO:0000313" key="3">
    <source>
        <dbReference type="Proteomes" id="UP000299102"/>
    </source>
</evidence>
<evidence type="ECO:0000313" key="2">
    <source>
        <dbReference type="EMBL" id="GBP46400.1"/>
    </source>
</evidence>
<proteinExistence type="predicted"/>
<dbReference type="PANTHER" id="PTHR12121">
    <property type="entry name" value="CARBON CATABOLITE REPRESSOR PROTEIN 4"/>
    <property type="match status" value="1"/>
</dbReference>
<dbReference type="InterPro" id="IPR050410">
    <property type="entry name" value="CCR4/nocturin_mRNA_transcr"/>
</dbReference>